<evidence type="ECO:0000256" key="1">
    <source>
        <dbReference type="SAM" id="MobiDB-lite"/>
    </source>
</evidence>
<protein>
    <submittedName>
        <fullName evidence="2">Uncharacterized protein</fullName>
    </submittedName>
</protein>
<proteinExistence type="predicted"/>
<feature type="region of interest" description="Disordered" evidence="1">
    <location>
        <begin position="23"/>
        <end position="45"/>
    </location>
</feature>
<dbReference type="EMBL" id="JAAOLE020000001">
    <property type="protein sequence ID" value="NVI48131.1"/>
    <property type="molecule type" value="Genomic_DNA"/>
</dbReference>
<reference evidence="2" key="1">
    <citation type="submission" date="2020-06" db="EMBL/GenBank/DDBJ databases">
        <title>Whole Genome Sequence of Bradyrhizobium sp. Strain 1S1.</title>
        <authorList>
            <person name="Bromfield E.S.P."/>
            <person name="Cloutier S."/>
        </authorList>
    </citation>
    <scope>NUCLEOTIDE SEQUENCE [LARGE SCALE GENOMIC DNA]</scope>
    <source>
        <strain evidence="2">1S1</strain>
    </source>
</reference>
<comment type="caution">
    <text evidence="2">The sequence shown here is derived from an EMBL/GenBank/DDBJ whole genome shotgun (WGS) entry which is preliminary data.</text>
</comment>
<gene>
    <name evidence="2" type="ORF">HAP48_035390</name>
</gene>
<dbReference type="RefSeq" id="WP_029085152.1">
    <property type="nucleotide sequence ID" value="NZ_CP088285.1"/>
</dbReference>
<sequence>MRGAIIITAVVLAFALALSRGRQPDTDILPTQPLPAGGRKTSNAAEDQRMYLPGLQWNGLPEIVAGFWAGMLTTNGASFDHVKAERYRSRFEARPEDS</sequence>
<accession>A0A974A385</accession>
<dbReference type="AlphaFoldDB" id="A0A974A385"/>
<evidence type="ECO:0000313" key="2">
    <source>
        <dbReference type="EMBL" id="NVI48131.1"/>
    </source>
</evidence>
<name>A0A974A385_9BRAD</name>
<organism evidence="2">
    <name type="scientific">Bradyrhizobium septentrionale</name>
    <dbReference type="NCBI Taxonomy" id="1404411"/>
    <lineage>
        <taxon>Bacteria</taxon>
        <taxon>Pseudomonadati</taxon>
        <taxon>Pseudomonadota</taxon>
        <taxon>Alphaproteobacteria</taxon>
        <taxon>Hyphomicrobiales</taxon>
        <taxon>Nitrobacteraceae</taxon>
        <taxon>Bradyrhizobium</taxon>
    </lineage>
</organism>